<name>A0A8C9GEP0_9PRIM</name>
<evidence type="ECO:0000313" key="1">
    <source>
        <dbReference type="Ensembl" id="ENSPTEP00000003323.1"/>
    </source>
</evidence>
<sequence>MDGWSFALVTQAGVQWRNLGSLQPLPPGFKRFSCLSLLSSWDYRDVPPCLANFVFLVETGILHVGQAGLELLTSGDLPTSASQSAGITGMSHRTRQILPFSGTHSHFFKSYFELLLSGFASCFWHKGPQTAQNILGTTRDMKTWSLSGLGRSSTYLVQCRTQSSSFLVAARHSTICSIQIFIGSIFREEKHQRLLGKGQLHFQLSLLFFCFHRPPHKHS</sequence>
<organism evidence="1 2">
    <name type="scientific">Piliocolobus tephrosceles</name>
    <name type="common">Ugandan red Colobus</name>
    <dbReference type="NCBI Taxonomy" id="591936"/>
    <lineage>
        <taxon>Eukaryota</taxon>
        <taxon>Metazoa</taxon>
        <taxon>Chordata</taxon>
        <taxon>Craniata</taxon>
        <taxon>Vertebrata</taxon>
        <taxon>Euteleostomi</taxon>
        <taxon>Mammalia</taxon>
        <taxon>Eutheria</taxon>
        <taxon>Euarchontoglires</taxon>
        <taxon>Primates</taxon>
        <taxon>Haplorrhini</taxon>
        <taxon>Catarrhini</taxon>
        <taxon>Cercopithecidae</taxon>
        <taxon>Colobinae</taxon>
        <taxon>Piliocolobus</taxon>
    </lineage>
</organism>
<accession>A0A8C9GEP0</accession>
<dbReference type="PANTHER" id="PTHR46254:SF3">
    <property type="entry name" value="SECRETED PROTEIN"/>
    <property type="match status" value="1"/>
</dbReference>
<proteinExistence type="predicted"/>
<dbReference type="PRINTS" id="PR02045">
    <property type="entry name" value="F138DOMAIN"/>
</dbReference>
<keyword evidence="2" id="KW-1185">Reference proteome</keyword>
<protein>
    <submittedName>
        <fullName evidence="1">Uncharacterized protein</fullName>
    </submittedName>
</protein>
<dbReference type="PANTHER" id="PTHR46254">
    <property type="entry name" value="PROTEIN GVQW1-RELATED"/>
    <property type="match status" value="1"/>
</dbReference>
<dbReference type="AlphaFoldDB" id="A0A8C9GEP0"/>
<reference evidence="1" key="2">
    <citation type="submission" date="2025-09" db="UniProtKB">
        <authorList>
            <consortium name="Ensembl"/>
        </authorList>
    </citation>
    <scope>IDENTIFICATION</scope>
</reference>
<dbReference type="Ensembl" id="ENSPTET00000005230.1">
    <property type="protein sequence ID" value="ENSPTEP00000003323.1"/>
    <property type="gene ID" value="ENSPTEG00000003966.1"/>
</dbReference>
<dbReference type="Proteomes" id="UP000694416">
    <property type="component" value="Unplaced"/>
</dbReference>
<evidence type="ECO:0000313" key="2">
    <source>
        <dbReference type="Proteomes" id="UP000694416"/>
    </source>
</evidence>
<reference evidence="1" key="1">
    <citation type="submission" date="2025-08" db="UniProtKB">
        <authorList>
            <consortium name="Ensembl"/>
        </authorList>
    </citation>
    <scope>IDENTIFICATION</scope>
</reference>